<feature type="active site" description="Nucleophile" evidence="3">
    <location>
        <position position="293"/>
    </location>
</feature>
<evidence type="ECO:0000259" key="8">
    <source>
        <dbReference type="Pfam" id="PF17048"/>
    </source>
</evidence>
<evidence type="ECO:0000313" key="9">
    <source>
        <dbReference type="EMBL" id="SDK55884.1"/>
    </source>
</evidence>
<dbReference type="AlphaFoldDB" id="A0A1G9CWU8"/>
<feature type="binding site" evidence="4">
    <location>
        <position position="241"/>
    </location>
    <ligand>
        <name>Zn(2+)</name>
        <dbReference type="ChEBI" id="CHEBI:29105"/>
    </ligand>
</feature>
<comment type="similarity">
    <text evidence="1 5">Belongs to the neutral ceramidase family.</text>
</comment>
<evidence type="ECO:0000256" key="6">
    <source>
        <dbReference type="SAM" id="MobiDB-lite"/>
    </source>
</evidence>
<evidence type="ECO:0000259" key="7">
    <source>
        <dbReference type="Pfam" id="PF04734"/>
    </source>
</evidence>
<protein>
    <recommendedName>
        <fullName evidence="5">Neutral ceramidase</fullName>
        <ecNumber evidence="5">3.5.1.23</ecNumber>
    </recommendedName>
</protein>
<dbReference type="GO" id="GO:0046872">
    <property type="term" value="F:metal ion binding"/>
    <property type="evidence" value="ECO:0007669"/>
    <property type="project" value="UniProtKB-KW"/>
</dbReference>
<dbReference type="GO" id="GO:0042759">
    <property type="term" value="P:long-chain fatty acid biosynthetic process"/>
    <property type="evidence" value="ECO:0007669"/>
    <property type="project" value="TreeGrafter"/>
</dbReference>
<gene>
    <name evidence="9" type="ORF">SAMN04487820_109118</name>
</gene>
<dbReference type="GO" id="GO:0005576">
    <property type="term" value="C:extracellular region"/>
    <property type="evidence" value="ECO:0007669"/>
    <property type="project" value="TreeGrafter"/>
</dbReference>
<evidence type="ECO:0000256" key="5">
    <source>
        <dbReference type="RuleBase" id="RU366019"/>
    </source>
</evidence>
<organism evidence="9 10">
    <name type="scientific">Actinopolyspora mzabensis</name>
    <dbReference type="NCBI Taxonomy" id="995066"/>
    <lineage>
        <taxon>Bacteria</taxon>
        <taxon>Bacillati</taxon>
        <taxon>Actinomycetota</taxon>
        <taxon>Actinomycetes</taxon>
        <taxon>Actinopolysporales</taxon>
        <taxon>Actinopolysporaceae</taxon>
        <taxon>Actinopolyspora</taxon>
    </lineage>
</organism>
<dbReference type="PROSITE" id="PS51318">
    <property type="entry name" value="TAT"/>
    <property type="match status" value="1"/>
</dbReference>
<feature type="region of interest" description="Disordered" evidence="6">
    <location>
        <begin position="526"/>
        <end position="548"/>
    </location>
</feature>
<feature type="binding site" evidence="4">
    <location>
        <position position="133"/>
    </location>
    <ligand>
        <name>Zn(2+)</name>
        <dbReference type="ChEBI" id="CHEBI:29105"/>
    </ligand>
</feature>
<evidence type="ECO:0000256" key="4">
    <source>
        <dbReference type="PIRSR" id="PIRSR606823-2"/>
    </source>
</evidence>
<dbReference type="OrthoDB" id="6899210at2"/>
<keyword evidence="4" id="KW-0479">Metal-binding</keyword>
<dbReference type="PANTHER" id="PTHR12670">
    <property type="entry name" value="CERAMIDASE"/>
    <property type="match status" value="1"/>
</dbReference>
<accession>A0A1G9CWU8</accession>
<evidence type="ECO:0000256" key="3">
    <source>
        <dbReference type="PIRSR" id="PIRSR606823-1"/>
    </source>
</evidence>
<keyword evidence="10" id="KW-1185">Reference proteome</keyword>
<dbReference type="GO" id="GO:0016020">
    <property type="term" value="C:membrane"/>
    <property type="evidence" value="ECO:0007669"/>
    <property type="project" value="GOC"/>
</dbReference>
<name>A0A1G9CWU8_ACTMZ</name>
<dbReference type="InterPro" id="IPR031331">
    <property type="entry name" value="NEUT/ALK_ceramidase_C"/>
</dbReference>
<evidence type="ECO:0000256" key="1">
    <source>
        <dbReference type="ARBA" id="ARBA00009835"/>
    </source>
</evidence>
<keyword evidence="4" id="KW-0862">Zinc</keyword>
<dbReference type="EC" id="3.5.1.23" evidence="5"/>
<comment type="cofactor">
    <cofactor evidence="4">
        <name>Zn(2+)</name>
        <dbReference type="ChEBI" id="CHEBI:29105"/>
    </cofactor>
    <text evidence="4">Binds 1 zinc ion per subunit.</text>
</comment>
<keyword evidence="2 5" id="KW-0378">Hydrolase</keyword>
<feature type="binding site" evidence="4">
    <location>
        <position position="488"/>
    </location>
    <ligand>
        <name>Zn(2+)</name>
        <dbReference type="ChEBI" id="CHEBI:29105"/>
    </ligand>
</feature>
<dbReference type="RefSeq" id="WP_092629405.1">
    <property type="nucleotide sequence ID" value="NZ_FNFM01000009.1"/>
</dbReference>
<dbReference type="GO" id="GO:0017040">
    <property type="term" value="F:N-acylsphingosine amidohydrolase activity"/>
    <property type="evidence" value="ECO:0007669"/>
    <property type="project" value="UniProtKB-UniRule"/>
</dbReference>
<dbReference type="EMBL" id="FNFM01000009">
    <property type="protein sequence ID" value="SDK55884.1"/>
    <property type="molecule type" value="Genomic_DNA"/>
</dbReference>
<evidence type="ECO:0000313" key="10">
    <source>
        <dbReference type="Proteomes" id="UP000199213"/>
    </source>
</evidence>
<feature type="domain" description="Neutral/alkaline non-lysosomal ceramidase N-terminal" evidence="7">
    <location>
        <begin position="40"/>
        <end position="517"/>
    </location>
</feature>
<dbReference type="InterPro" id="IPR038445">
    <property type="entry name" value="NCDase_C_sf"/>
</dbReference>
<dbReference type="Pfam" id="PF17048">
    <property type="entry name" value="Ceramidse_alk_C"/>
    <property type="match status" value="1"/>
</dbReference>
<dbReference type="Gene3D" id="2.60.40.2300">
    <property type="entry name" value="Neutral/alkaline non-lysosomal ceramidase, C-terminal domain"/>
    <property type="match status" value="1"/>
</dbReference>
<keyword evidence="5" id="KW-0746">Sphingolipid metabolism</keyword>
<feature type="domain" description="Neutral/alkaline non-lysosomal ceramidase C-terminal" evidence="8">
    <location>
        <begin position="519"/>
        <end position="678"/>
    </location>
</feature>
<comment type="catalytic activity">
    <reaction evidence="5">
        <text>an N-acylsphing-4-enine + H2O = sphing-4-enine + a fatty acid</text>
        <dbReference type="Rhea" id="RHEA:20856"/>
        <dbReference type="ChEBI" id="CHEBI:15377"/>
        <dbReference type="ChEBI" id="CHEBI:28868"/>
        <dbReference type="ChEBI" id="CHEBI:52639"/>
        <dbReference type="ChEBI" id="CHEBI:57756"/>
        <dbReference type="EC" id="3.5.1.23"/>
    </reaction>
</comment>
<evidence type="ECO:0000256" key="2">
    <source>
        <dbReference type="ARBA" id="ARBA00022801"/>
    </source>
</evidence>
<keyword evidence="5" id="KW-0443">Lipid metabolism</keyword>
<dbReference type="PANTHER" id="PTHR12670:SF1">
    <property type="entry name" value="NEUTRAL CERAMIDASE"/>
    <property type="match status" value="1"/>
</dbReference>
<dbReference type="Proteomes" id="UP000199213">
    <property type="component" value="Unassembled WGS sequence"/>
</dbReference>
<dbReference type="InterPro" id="IPR031329">
    <property type="entry name" value="NEUT/ALK_ceramidase_N"/>
</dbReference>
<dbReference type="GO" id="GO:0046512">
    <property type="term" value="P:sphingosine biosynthetic process"/>
    <property type="evidence" value="ECO:0007669"/>
    <property type="project" value="TreeGrafter"/>
</dbReference>
<proteinExistence type="inferred from homology"/>
<dbReference type="InterPro" id="IPR006311">
    <property type="entry name" value="TAT_signal"/>
</dbReference>
<reference evidence="10" key="1">
    <citation type="submission" date="2016-10" db="EMBL/GenBank/DDBJ databases">
        <authorList>
            <person name="Varghese N."/>
            <person name="Submissions S."/>
        </authorList>
    </citation>
    <scope>NUCLEOTIDE SEQUENCE [LARGE SCALE GENOMIC DNA]</scope>
    <source>
        <strain evidence="10">DSM 45460</strain>
    </source>
</reference>
<feature type="binding site" evidence="4">
    <location>
        <position position="452"/>
    </location>
    <ligand>
        <name>Zn(2+)</name>
        <dbReference type="ChEBI" id="CHEBI:29105"/>
    </ligand>
</feature>
<dbReference type="GO" id="GO:0046514">
    <property type="term" value="P:ceramide catabolic process"/>
    <property type="evidence" value="ECO:0007669"/>
    <property type="project" value="InterPro"/>
</dbReference>
<sequence>MDGGNTLGRRPVLRGGLGALLTAAAAGRTAAASESERERYLLGRGIGDVTGQPAENGMMGYARLEQRTTGIHQRQRARAFVFAERIAPERRVAVVTVDAGMIFGAVRRAVLERLAHAHGTRYGEHNVLLTATHTHAGPGGFSCHTLYNVTTLGFQPGTFEALVAGITESIERADADLAPGNLRVARGELTNASVNRSRAAFERNPAADRSHFPDATDPATVLLRFERGGRAVGAINWFATHATSLSPDNTLISGDNKGYAAYRWEREITGVDYRAGDPGFVAAFAQSNAADMSPNLELRPGTGPTDDEFANTRIIGDRQYTAAARLLREANTAVEGGIDHRTSYVDMSDTVVGQEFTGDGSSHRTCAAALGASFAAGAEDGPGPSFFEEGTGNNPFFGTISRALYRASPRLRDRQAPKEILLPVGSMGWVPRILPIQLVRIGTLYLVGIPQEVSIVGGLRLRRTVAAELGVESTDVVVAGYANDYAGYLTTPEEYDQQAYEGGHTMFGRWSLPAYQQEFARLAADMAADRDSEPGPSPAGNPEGGRVRLQPGVVFDSPPVGREFGEVLEQPQEHYRRGGTARVVFASAHPNNDLHRDGSYLLVQRRSADGWVTVADDGDWSTRFHWARRGVTASTVTVSWTIPPDAAEGEYRVVHHGAAKAVTGAITAFTGTSRKFRVG</sequence>
<dbReference type="Pfam" id="PF04734">
    <property type="entry name" value="Ceramidase_alk"/>
    <property type="match status" value="1"/>
</dbReference>
<dbReference type="InterPro" id="IPR006823">
    <property type="entry name" value="Ceramidase_alk"/>
</dbReference>